<dbReference type="Pfam" id="PF00293">
    <property type="entry name" value="NUDIX"/>
    <property type="match status" value="1"/>
</dbReference>
<comment type="cofactor">
    <cofactor evidence="1">
        <name>Mg(2+)</name>
        <dbReference type="ChEBI" id="CHEBI:18420"/>
    </cofactor>
</comment>
<dbReference type="GO" id="GO:0016787">
    <property type="term" value="F:hydrolase activity"/>
    <property type="evidence" value="ECO:0007669"/>
    <property type="project" value="UniProtKB-KW"/>
</dbReference>
<gene>
    <name evidence="3" type="ORF">NCTC10797_00903</name>
</gene>
<accession>A0A2L2JWH0</accession>
<dbReference type="Proteomes" id="UP000290439">
    <property type="component" value="Chromosome"/>
</dbReference>
<dbReference type="GeneID" id="57071666"/>
<dbReference type="CDD" id="cd04683">
    <property type="entry name" value="NUDIX_Hydrolase"/>
    <property type="match status" value="1"/>
</dbReference>
<reference evidence="3 4" key="1">
    <citation type="submission" date="2019-02" db="EMBL/GenBank/DDBJ databases">
        <authorList>
            <consortium name="Pathogen Informatics"/>
        </authorList>
    </citation>
    <scope>NUCLEOTIDE SEQUENCE [LARGE SCALE GENOMIC DNA]</scope>
    <source>
        <strain evidence="3 4">3012STDY6756504</strain>
    </source>
</reference>
<proteinExistence type="predicted"/>
<evidence type="ECO:0000256" key="2">
    <source>
        <dbReference type="ARBA" id="ARBA00022801"/>
    </source>
</evidence>
<dbReference type="Gene3D" id="3.90.79.10">
    <property type="entry name" value="Nucleoside Triphosphate Pyrophosphohydrolase"/>
    <property type="match status" value="1"/>
</dbReference>
<dbReference type="RefSeq" id="WP_036537231.1">
    <property type="nucleotide sequence ID" value="NZ_CP026746.1"/>
</dbReference>
<protein>
    <submittedName>
        <fullName evidence="3">NTP pyrophosphohydrolases containing a Zn-finger, probably nucleic-acid-binding</fullName>
    </submittedName>
</protein>
<evidence type="ECO:0000256" key="1">
    <source>
        <dbReference type="ARBA" id="ARBA00001946"/>
    </source>
</evidence>
<dbReference type="InterPro" id="IPR000086">
    <property type="entry name" value="NUDIX_hydrolase_dom"/>
</dbReference>
<dbReference type="PANTHER" id="PTHR43046">
    <property type="entry name" value="GDP-MANNOSE MANNOSYL HYDROLASE"/>
    <property type="match status" value="1"/>
</dbReference>
<dbReference type="AlphaFoldDB" id="A0A2L2JWH0"/>
<dbReference type="OrthoDB" id="21342at2"/>
<evidence type="ECO:0000313" key="4">
    <source>
        <dbReference type="Proteomes" id="UP000290439"/>
    </source>
</evidence>
<dbReference type="PROSITE" id="PS51462">
    <property type="entry name" value="NUDIX"/>
    <property type="match status" value="1"/>
</dbReference>
<evidence type="ECO:0000313" key="3">
    <source>
        <dbReference type="EMBL" id="VFA97144.1"/>
    </source>
</evidence>
<organism evidence="3 4">
    <name type="scientific">Nocardia cyriacigeorgica</name>
    <dbReference type="NCBI Taxonomy" id="135487"/>
    <lineage>
        <taxon>Bacteria</taxon>
        <taxon>Bacillati</taxon>
        <taxon>Actinomycetota</taxon>
        <taxon>Actinomycetes</taxon>
        <taxon>Mycobacteriales</taxon>
        <taxon>Nocardiaceae</taxon>
        <taxon>Nocardia</taxon>
    </lineage>
</organism>
<sequence length="156" mass="17552">MTERFRLVPAVYVLLRRNTADGEEVLLQLRHNTGFMDGFWAHAAAGHVELGESVFTAGAREAAEELGVDVAPSDLSPLTVLHRRYGDGAADIDHRVDFFLECRTWRGEPRLMEPDKAADLRWWPIEKLPEPLVEHEAFVIEGCRTGELPRLAAMGF</sequence>
<dbReference type="SUPFAM" id="SSF55811">
    <property type="entry name" value="Nudix"/>
    <property type="match status" value="1"/>
</dbReference>
<dbReference type="PANTHER" id="PTHR43046:SF16">
    <property type="entry name" value="ADP-RIBOSE PYROPHOSPHATASE YJHB-RELATED"/>
    <property type="match status" value="1"/>
</dbReference>
<name>A0A2L2JWH0_9NOCA</name>
<dbReference type="InterPro" id="IPR015797">
    <property type="entry name" value="NUDIX_hydrolase-like_dom_sf"/>
</dbReference>
<dbReference type="EMBL" id="LR215973">
    <property type="protein sequence ID" value="VFA97144.1"/>
    <property type="molecule type" value="Genomic_DNA"/>
</dbReference>
<keyword evidence="2 3" id="KW-0378">Hydrolase</keyword>